<dbReference type="CDD" id="cd04186">
    <property type="entry name" value="GT_2_like_c"/>
    <property type="match status" value="1"/>
</dbReference>
<dbReference type="PANTHER" id="PTHR43179">
    <property type="entry name" value="RHAMNOSYLTRANSFERASE WBBL"/>
    <property type="match status" value="1"/>
</dbReference>
<dbReference type="Gene3D" id="3.90.550.10">
    <property type="entry name" value="Spore Coat Polysaccharide Biosynthesis Protein SpsA, Chain A"/>
    <property type="match status" value="1"/>
</dbReference>
<dbReference type="PANTHER" id="PTHR43179:SF12">
    <property type="entry name" value="GALACTOFURANOSYLTRANSFERASE GLFT2"/>
    <property type="match status" value="1"/>
</dbReference>
<dbReference type="InterPro" id="IPR001173">
    <property type="entry name" value="Glyco_trans_2-like"/>
</dbReference>
<evidence type="ECO:0000256" key="4">
    <source>
        <dbReference type="ARBA" id="ARBA00022679"/>
    </source>
</evidence>
<comment type="caution">
    <text evidence="6">The sequence shown here is derived from an EMBL/GenBank/DDBJ whole genome shotgun (WGS) entry which is preliminary data.</text>
</comment>
<organism evidence="6 7">
    <name type="scientific">Selenomonas ruminis</name>
    <dbReference type="NCBI Taxonomy" id="2593411"/>
    <lineage>
        <taxon>Bacteria</taxon>
        <taxon>Bacillati</taxon>
        <taxon>Bacillota</taxon>
        <taxon>Negativicutes</taxon>
        <taxon>Selenomonadales</taxon>
        <taxon>Selenomonadaceae</taxon>
        <taxon>Selenomonas</taxon>
    </lineage>
</organism>
<dbReference type="EMBL" id="VTOY01000002">
    <property type="protein sequence ID" value="TYZ24065.1"/>
    <property type="molecule type" value="Genomic_DNA"/>
</dbReference>
<reference evidence="6 7" key="1">
    <citation type="submission" date="2019-08" db="EMBL/GenBank/DDBJ databases">
        <title>Selenomonas sp. mPRGC5 and Selenomonas sp. mPRGC8 isolated from ruminal fluid of dairy goat (Capra hircus).</title>
        <authorList>
            <person name="Poothong S."/>
            <person name="Nuengjamnong C."/>
            <person name="Tanasupawat S."/>
        </authorList>
    </citation>
    <scope>NUCLEOTIDE SEQUENCE [LARGE SCALE GENOMIC DNA]</scope>
    <source>
        <strain evidence="7">mPRGC5</strain>
    </source>
</reference>
<evidence type="ECO:0000256" key="3">
    <source>
        <dbReference type="ARBA" id="ARBA00022676"/>
    </source>
</evidence>
<gene>
    <name evidence="6" type="ORF">FZ040_04935</name>
</gene>
<dbReference type="Pfam" id="PF00535">
    <property type="entry name" value="Glycos_transf_2"/>
    <property type="match status" value="1"/>
</dbReference>
<comment type="similarity">
    <text evidence="2">Belongs to the glycosyltransferase 2 family.</text>
</comment>
<keyword evidence="7" id="KW-1185">Reference proteome</keyword>
<keyword evidence="3" id="KW-0328">Glycosyltransferase</keyword>
<dbReference type="OrthoDB" id="9771846at2"/>
<evidence type="ECO:0000256" key="2">
    <source>
        <dbReference type="ARBA" id="ARBA00006739"/>
    </source>
</evidence>
<proteinExistence type="inferred from homology"/>
<dbReference type="AlphaFoldDB" id="A0A5D6WAP4"/>
<evidence type="ECO:0000313" key="6">
    <source>
        <dbReference type="EMBL" id="TYZ24065.1"/>
    </source>
</evidence>
<comment type="pathway">
    <text evidence="1">Cell wall biogenesis; cell wall polysaccharide biosynthesis.</text>
</comment>
<protein>
    <submittedName>
        <fullName evidence="6">Glycosyltransferase family 2 protein</fullName>
    </submittedName>
</protein>
<dbReference type="Proteomes" id="UP000323646">
    <property type="component" value="Unassembled WGS sequence"/>
</dbReference>
<evidence type="ECO:0000313" key="7">
    <source>
        <dbReference type="Proteomes" id="UP000323646"/>
    </source>
</evidence>
<sequence>MLRAVIRRNIGWNHSLGKRCKMQPKVYIVILNYKNPDYTIKCLESVYDLNYDNYCAVVVDNASADDSVARIRAWQKRSGKAPVLLTTDENRGYSGGNNVGIRYALAQDDCEYVWILNNDTEVDADSLREMVAKEQATGAGGVGCVVCYYDEREKVQLVGNTADFDNFVLHGVGTNSAAKAMKAGLPIDTLSGPSFIMSKKLIEDVGILDESYFLYCEELELAARAKEKGYHFTYAEKSFIYHKESASARKKSTSYRDYHVIRSWRIFIGRWHPEKVESFETLYYKQLKKKLKHFHVKRAYAIYNGIKNGRRNC</sequence>
<dbReference type="InterPro" id="IPR029044">
    <property type="entry name" value="Nucleotide-diphossugar_trans"/>
</dbReference>
<evidence type="ECO:0000259" key="5">
    <source>
        <dbReference type="Pfam" id="PF00535"/>
    </source>
</evidence>
<keyword evidence="4 6" id="KW-0808">Transferase</keyword>
<dbReference type="SUPFAM" id="SSF53448">
    <property type="entry name" value="Nucleotide-diphospho-sugar transferases"/>
    <property type="match status" value="1"/>
</dbReference>
<name>A0A5D6WAP4_9FIRM</name>
<evidence type="ECO:0000256" key="1">
    <source>
        <dbReference type="ARBA" id="ARBA00004776"/>
    </source>
</evidence>
<feature type="domain" description="Glycosyltransferase 2-like" evidence="5">
    <location>
        <begin position="28"/>
        <end position="154"/>
    </location>
</feature>
<accession>A0A5D6WAP4</accession>
<dbReference type="GO" id="GO:0016757">
    <property type="term" value="F:glycosyltransferase activity"/>
    <property type="evidence" value="ECO:0007669"/>
    <property type="project" value="UniProtKB-KW"/>
</dbReference>